<evidence type="ECO:0000313" key="5">
    <source>
        <dbReference type="WBParaSite" id="BXY_0128500.1"/>
    </source>
</evidence>
<evidence type="ECO:0000313" key="4">
    <source>
        <dbReference type="Proteomes" id="UP000659654"/>
    </source>
</evidence>
<evidence type="ECO:0000313" key="3">
    <source>
        <dbReference type="Proteomes" id="UP000095284"/>
    </source>
</evidence>
<dbReference type="AlphaFoldDB" id="A0A1I7RKQ1"/>
<evidence type="ECO:0000313" key="1">
    <source>
        <dbReference type="EMBL" id="CAD5235031.1"/>
    </source>
</evidence>
<gene>
    <name evidence="1" type="ORF">BXYJ_LOCUS15122</name>
</gene>
<reference evidence="2" key="2">
    <citation type="submission" date="2020-08" db="EMBL/GenBank/DDBJ databases">
        <authorList>
            <person name="Kikuchi T."/>
        </authorList>
    </citation>
    <scope>NUCLEOTIDE SEQUENCE</scope>
    <source>
        <strain evidence="1">Ka4C1</strain>
    </source>
</reference>
<sequence>MKQLLTVITSLRKLNADLSNVIDVINNLIGQIREVESLDPSELVVKTLGLLYLSASEEMEKLKEFMDKLAGFIQILTEKLMDSEEIPSETYLNDITILLQHLSMIYNEHTKVIDQLHDPKVRNFEPFSTKLNIIEGDYDVVCALQRLRSDLTLYKGDQ</sequence>
<dbReference type="Proteomes" id="UP000095284">
    <property type="component" value="Unplaced"/>
</dbReference>
<name>A0A1I7RKQ1_BURXY</name>
<dbReference type="EMBL" id="CAJFCV020000006">
    <property type="protein sequence ID" value="CAG9131166.1"/>
    <property type="molecule type" value="Genomic_DNA"/>
</dbReference>
<keyword evidence="4" id="KW-1185">Reference proteome</keyword>
<proteinExistence type="predicted"/>
<dbReference type="WBParaSite" id="BXY_0128500.1">
    <property type="protein sequence ID" value="BXY_0128500.1"/>
    <property type="gene ID" value="BXY_0128500"/>
</dbReference>
<dbReference type="EMBL" id="CAJFDI010000006">
    <property type="protein sequence ID" value="CAD5235031.1"/>
    <property type="molecule type" value="Genomic_DNA"/>
</dbReference>
<evidence type="ECO:0000313" key="2">
    <source>
        <dbReference type="EMBL" id="CAG9131166.1"/>
    </source>
</evidence>
<organism evidence="3 5">
    <name type="scientific">Bursaphelenchus xylophilus</name>
    <name type="common">Pinewood nematode worm</name>
    <name type="synonym">Aphelenchoides xylophilus</name>
    <dbReference type="NCBI Taxonomy" id="6326"/>
    <lineage>
        <taxon>Eukaryota</taxon>
        <taxon>Metazoa</taxon>
        <taxon>Ecdysozoa</taxon>
        <taxon>Nematoda</taxon>
        <taxon>Chromadorea</taxon>
        <taxon>Rhabditida</taxon>
        <taxon>Tylenchina</taxon>
        <taxon>Tylenchomorpha</taxon>
        <taxon>Aphelenchoidea</taxon>
        <taxon>Aphelenchoididae</taxon>
        <taxon>Bursaphelenchus</taxon>
    </lineage>
</organism>
<reference evidence="5" key="1">
    <citation type="submission" date="2016-11" db="UniProtKB">
        <authorList>
            <consortium name="WormBaseParasite"/>
        </authorList>
    </citation>
    <scope>IDENTIFICATION</scope>
</reference>
<protein>
    <submittedName>
        <fullName evidence="1">(pine wood nematode) hypothetical protein</fullName>
    </submittedName>
</protein>
<accession>A0A1I7RKQ1</accession>
<dbReference type="SMR" id="A0A1I7RKQ1"/>
<dbReference type="Proteomes" id="UP000582659">
    <property type="component" value="Unassembled WGS sequence"/>
</dbReference>
<dbReference type="Proteomes" id="UP000659654">
    <property type="component" value="Unassembled WGS sequence"/>
</dbReference>
<dbReference type="OrthoDB" id="10434476at2759"/>